<dbReference type="Gene3D" id="3.40.50.300">
    <property type="entry name" value="P-loop containing nucleotide triphosphate hydrolases"/>
    <property type="match status" value="1"/>
</dbReference>
<dbReference type="Pfam" id="PF09037">
    <property type="entry name" value="Sulphotransf"/>
    <property type="match status" value="1"/>
</dbReference>
<dbReference type="PIRSF" id="PIRSF021497">
    <property type="entry name" value="Sulphotransferase_Stf0"/>
    <property type="match status" value="1"/>
</dbReference>
<dbReference type="InterPro" id="IPR015124">
    <property type="entry name" value="Stf0"/>
</dbReference>
<proteinExistence type="inferred from homology"/>
<comment type="function">
    <text evidence="1">Catalyzes the sulfuryl group transfer from 3'-phosphoadenosine-5'-phosphosulfate (PAPS) to trehalose, leading to trehalose-2-sulfate (T2S).</text>
</comment>
<sequence>MADTAHAASRCYAWNVAPFVRTNRREFDFPAFTGLPPVRYVLAAAPRTGSNMLVRALWRTGRAGFADGYLTDAHALDYFERWGFDTADPATLVRDYVRHLMTCRTSPNGVFGIKVHGQHLLGLEVDLDELLVSPRYIWLRRRDRIRQAISFVMAKQTGLWLLDGAYAPAGRALAEPRYDYAEVLRHLKQLDRESRSWEEYFDRRGTVPHVVFYEDLLTDYARSLAGCLRHLGVAPPDSLPEPGIERQAGKTTERWLALFERDSARYGDDTLRNLPS</sequence>
<feature type="domain" description="Sulphotransferase Stf0" evidence="2">
    <location>
        <begin position="40"/>
        <end position="262"/>
    </location>
</feature>
<comment type="catalytic activity">
    <reaction evidence="1">
        <text>alpha,alpha-trehalose + 3'-phosphoadenylyl sulfate = 2-O-sulfo-alpha,alpha-trehalose + adenosine 3',5'-bisphosphate + H(+)</text>
        <dbReference type="Rhea" id="RHEA:41608"/>
        <dbReference type="ChEBI" id="CHEBI:15378"/>
        <dbReference type="ChEBI" id="CHEBI:16551"/>
        <dbReference type="ChEBI" id="CHEBI:58339"/>
        <dbReference type="ChEBI" id="CHEBI:58343"/>
        <dbReference type="ChEBI" id="CHEBI:60091"/>
        <dbReference type="EC" id="2.8.2.37"/>
    </reaction>
</comment>
<comment type="similarity">
    <text evidence="1">Belongs to the Stf0 sulfotransferase family.</text>
</comment>
<organism evidence="3 4">
    <name type="scientific">Nonomuraea solani</name>
    <dbReference type="NCBI Taxonomy" id="1144553"/>
    <lineage>
        <taxon>Bacteria</taxon>
        <taxon>Bacillati</taxon>
        <taxon>Actinomycetota</taxon>
        <taxon>Actinomycetes</taxon>
        <taxon>Streptosporangiales</taxon>
        <taxon>Streptosporangiaceae</taxon>
        <taxon>Nonomuraea</taxon>
    </lineage>
</organism>
<dbReference type="SUPFAM" id="SSF52540">
    <property type="entry name" value="P-loop containing nucleoside triphosphate hydrolases"/>
    <property type="match status" value="1"/>
</dbReference>
<dbReference type="InterPro" id="IPR027417">
    <property type="entry name" value="P-loop_NTPase"/>
</dbReference>
<protein>
    <recommendedName>
        <fullName evidence="1">Trehalose 2-sulfotransferase</fullName>
    </recommendedName>
</protein>
<gene>
    <name evidence="3" type="ORF">SAMN05444920_10230</name>
</gene>
<reference evidence="3 4" key="1">
    <citation type="submission" date="2016-10" db="EMBL/GenBank/DDBJ databases">
        <authorList>
            <person name="de Groot N.N."/>
        </authorList>
    </citation>
    <scope>NUCLEOTIDE SEQUENCE [LARGE SCALE GENOMIC DNA]</scope>
    <source>
        <strain evidence="3 4">CGMCC 4.7037</strain>
    </source>
</reference>
<keyword evidence="4" id="KW-1185">Reference proteome</keyword>
<name>A0A1H5XUL7_9ACTN</name>
<accession>A0A1H5XUL7</accession>
<comment type="pathway">
    <text evidence="1">Glycolipid metabolism.</text>
</comment>
<evidence type="ECO:0000313" key="4">
    <source>
        <dbReference type="Proteomes" id="UP000236732"/>
    </source>
</evidence>
<dbReference type="Proteomes" id="UP000236732">
    <property type="component" value="Unassembled WGS sequence"/>
</dbReference>
<evidence type="ECO:0000256" key="1">
    <source>
        <dbReference type="PIRNR" id="PIRNR021497"/>
    </source>
</evidence>
<keyword evidence="1 3" id="KW-0808">Transferase</keyword>
<dbReference type="EMBL" id="FNVT01000002">
    <property type="protein sequence ID" value="SEG15352.1"/>
    <property type="molecule type" value="Genomic_DNA"/>
</dbReference>
<keyword evidence="1" id="KW-0119">Carbohydrate metabolism</keyword>
<dbReference type="AlphaFoldDB" id="A0A1H5XUL7"/>
<dbReference type="InterPro" id="IPR024628">
    <property type="entry name" value="Sulfotransferase_Stf0_dom"/>
</dbReference>
<evidence type="ECO:0000259" key="2">
    <source>
        <dbReference type="Pfam" id="PF09037"/>
    </source>
</evidence>
<dbReference type="GO" id="GO:0016740">
    <property type="term" value="F:transferase activity"/>
    <property type="evidence" value="ECO:0007669"/>
    <property type="project" value="UniProtKB-UniRule"/>
</dbReference>
<evidence type="ECO:0000313" key="3">
    <source>
        <dbReference type="EMBL" id="SEG15352.1"/>
    </source>
</evidence>